<evidence type="ECO:0000313" key="5">
    <source>
        <dbReference type="EMBL" id="CUP72561.1"/>
    </source>
</evidence>
<dbReference type="EMBL" id="CZAW01000028">
    <property type="protein sequence ID" value="CUP72561.1"/>
    <property type="molecule type" value="Genomic_DNA"/>
</dbReference>
<reference evidence="5 6" key="1">
    <citation type="submission" date="2015-09" db="EMBL/GenBank/DDBJ databases">
        <authorList>
            <consortium name="Pathogen Informatics"/>
        </authorList>
    </citation>
    <scope>NUCLEOTIDE SEQUENCE [LARGE SCALE GENOMIC DNA]</scope>
    <source>
        <strain evidence="5 6">2789STDY5834911</strain>
    </source>
</reference>
<protein>
    <recommendedName>
        <fullName evidence="4">Mobile element protein CD1107-like domain-containing protein</fullName>
    </recommendedName>
</protein>
<accession>A0A174QKS7</accession>
<gene>
    <name evidence="5" type="ORF">ERS852523_02594</name>
</gene>
<dbReference type="InterPro" id="IPR025376">
    <property type="entry name" value="CD1107-like_dom"/>
</dbReference>
<feature type="transmembrane region" description="Helical" evidence="2">
    <location>
        <begin position="176"/>
        <end position="194"/>
    </location>
</feature>
<dbReference type="Proteomes" id="UP000095712">
    <property type="component" value="Unassembled WGS sequence"/>
</dbReference>
<proteinExistence type="predicted"/>
<name>A0A174QKS7_9FIRM</name>
<keyword evidence="2" id="KW-0472">Membrane</keyword>
<evidence type="ECO:0000256" key="1">
    <source>
        <dbReference type="SAM" id="MobiDB-lite"/>
    </source>
</evidence>
<keyword evidence="2" id="KW-0812">Transmembrane</keyword>
<dbReference type="Pfam" id="PF14283">
    <property type="entry name" value="CD1107-like"/>
    <property type="match status" value="1"/>
</dbReference>
<keyword evidence="3" id="KW-0732">Signal</keyword>
<evidence type="ECO:0000256" key="2">
    <source>
        <dbReference type="SAM" id="Phobius"/>
    </source>
</evidence>
<feature type="domain" description="Mobile element protein CD1107-like" evidence="4">
    <location>
        <begin position="72"/>
        <end position="194"/>
    </location>
</feature>
<organism evidence="5 6">
    <name type="scientific">Blautia wexlerae</name>
    <dbReference type="NCBI Taxonomy" id="418240"/>
    <lineage>
        <taxon>Bacteria</taxon>
        <taxon>Bacillati</taxon>
        <taxon>Bacillota</taxon>
        <taxon>Clostridia</taxon>
        <taxon>Lachnospirales</taxon>
        <taxon>Lachnospiraceae</taxon>
        <taxon>Blautia</taxon>
    </lineage>
</organism>
<feature type="signal peptide" evidence="3">
    <location>
        <begin position="1"/>
        <end position="25"/>
    </location>
</feature>
<feature type="chain" id="PRO_5039582946" description="Mobile element protein CD1107-like domain-containing protein" evidence="3">
    <location>
        <begin position="26"/>
        <end position="227"/>
    </location>
</feature>
<dbReference type="RefSeq" id="WP_005338474.1">
    <property type="nucleotide sequence ID" value="NZ_CZAW01000028.1"/>
</dbReference>
<evidence type="ECO:0000313" key="6">
    <source>
        <dbReference type="Proteomes" id="UP000095712"/>
    </source>
</evidence>
<feature type="region of interest" description="Disordered" evidence="1">
    <location>
        <begin position="34"/>
        <end position="85"/>
    </location>
</feature>
<evidence type="ECO:0000256" key="3">
    <source>
        <dbReference type="SAM" id="SignalP"/>
    </source>
</evidence>
<keyword evidence="2" id="KW-1133">Transmembrane helix</keyword>
<dbReference type="AlphaFoldDB" id="A0A174QKS7"/>
<dbReference type="OrthoDB" id="1951836at2"/>
<evidence type="ECO:0000259" key="4">
    <source>
        <dbReference type="Pfam" id="PF14283"/>
    </source>
</evidence>
<feature type="region of interest" description="Disordered" evidence="1">
    <location>
        <begin position="198"/>
        <end position="227"/>
    </location>
</feature>
<sequence>MRNKVLKKLLMIAMAVTMISGTSIATVYANANPPAEETTTQVVEETATESTEDTEKKEDTGRVTGEGDNSAFSTPGNAQLVDDKENDDTKQFLTIQTKKGNTFYMVIDRSSNTENVYMMSLVDENDLAEFLDETEKSKETEESTVVIPETTPETTPVAEEETGVKKEEKTGMNVKGLGAIVLAAILGVAGIAVYKKHGRGKEDDYVSEQLEFSDGPYVNEEEDEEEE</sequence>
<feature type="compositionally biased region" description="Low complexity" evidence="1">
    <location>
        <begin position="35"/>
        <end position="45"/>
    </location>
</feature>